<evidence type="ECO:0000313" key="4">
    <source>
        <dbReference type="Proteomes" id="UP001519287"/>
    </source>
</evidence>
<feature type="transmembrane region" description="Helical" evidence="2">
    <location>
        <begin position="21"/>
        <end position="39"/>
    </location>
</feature>
<keyword evidence="2" id="KW-1133">Transmembrane helix</keyword>
<feature type="region of interest" description="Disordered" evidence="1">
    <location>
        <begin position="712"/>
        <end position="762"/>
    </location>
</feature>
<sequence>MHNVHKALRQFKLEAKLLFSNWFFAALPILFGVWMFSSLSKISALAAKKLPPSQDLYTFVYSFHQVQHTLSLGAAVIIGILLIRRDIRRPSYDWLGSLPVSGAMLIFIKFAVGLLYLSLFTVAMDVVFLYFGLQRELAIGVIWEQMMFFTWQYEWSYAVTLALAMLLAMAISNRIVYMIGFCAWMFGTYFLDIFIIQRQNLYPLKTFHLSQFMTKSFFENEVWGYSITNQEVGLSRLFVLVFTLLLLVWAAAIYKQGRPSGSTLKWRVFCAAMLAVTIAAYVPYGLFWKDRFQAYAQVVKDTLPGGEHSILTRFEVDSYDLQVKRKQDQLGVTAAITFPASEVSQQEPIVFTLNRMFQVLKAELNGKEIPYQRNGDWISFEPGLLDGQKEEQIVSFQYEGTVMNWMYEEKNELLLAFVKGKDVYLPREAYWYPVPGNYYLWLKDGADKVATAYYMEPPQFAKYTLTLEGFDDSVYATITPMTPNMTGSGSEAGTGKQVFERQYNNGLSIYGGNLIEVAEADDTLRVVTSPSNQLEAQTFLQKLTAARSYYDSWLKLDTNYVNQIYYLPLSDFRSKNIWKKEELIGDSFVIEESPGHNLDYIQQSKALTALLFGSEDLNRAIIRIPGETPDMFPRKIREAILYMYYRDFLQLTNEELKAAYMMTTSRFFVDEDVNEIGTSMIDMINEAIIQGKQAQVKEILAAWYAKDLRMNSGKSKPGEKPGGTSGGTPSSTPTDITTDTPNGKLGSMKDWNREWERVMDDA</sequence>
<reference evidence="3 4" key="1">
    <citation type="submission" date="2021-03" db="EMBL/GenBank/DDBJ databases">
        <title>Genomic Encyclopedia of Type Strains, Phase IV (KMG-IV): sequencing the most valuable type-strain genomes for metagenomic binning, comparative biology and taxonomic classification.</title>
        <authorList>
            <person name="Goeker M."/>
        </authorList>
    </citation>
    <scope>NUCLEOTIDE SEQUENCE [LARGE SCALE GENOMIC DNA]</scope>
    <source>
        <strain evidence="3 4">DSM 26048</strain>
    </source>
</reference>
<feature type="transmembrane region" description="Helical" evidence="2">
    <location>
        <begin position="59"/>
        <end position="83"/>
    </location>
</feature>
<feature type="transmembrane region" description="Helical" evidence="2">
    <location>
        <begin position="151"/>
        <end position="168"/>
    </location>
</feature>
<feature type="transmembrane region" description="Helical" evidence="2">
    <location>
        <begin position="266"/>
        <end position="288"/>
    </location>
</feature>
<accession>A0ABS4J874</accession>
<proteinExistence type="predicted"/>
<feature type="transmembrane region" description="Helical" evidence="2">
    <location>
        <begin position="233"/>
        <end position="254"/>
    </location>
</feature>
<feature type="transmembrane region" description="Helical" evidence="2">
    <location>
        <begin position="104"/>
        <end position="131"/>
    </location>
</feature>
<evidence type="ECO:0000313" key="3">
    <source>
        <dbReference type="EMBL" id="MBP1994949.1"/>
    </source>
</evidence>
<keyword evidence="2" id="KW-0812">Transmembrane</keyword>
<keyword evidence="2" id="KW-0472">Membrane</keyword>
<feature type="compositionally biased region" description="Basic and acidic residues" evidence="1">
    <location>
        <begin position="750"/>
        <end position="762"/>
    </location>
</feature>
<comment type="caution">
    <text evidence="3">The sequence shown here is derived from an EMBL/GenBank/DDBJ whole genome shotgun (WGS) entry which is preliminary data.</text>
</comment>
<evidence type="ECO:0000256" key="2">
    <source>
        <dbReference type="SAM" id="Phobius"/>
    </source>
</evidence>
<evidence type="ECO:0008006" key="5">
    <source>
        <dbReference type="Google" id="ProtNLM"/>
    </source>
</evidence>
<feature type="compositionally biased region" description="Low complexity" evidence="1">
    <location>
        <begin position="727"/>
        <end position="743"/>
    </location>
</feature>
<feature type="transmembrane region" description="Helical" evidence="2">
    <location>
        <begin position="175"/>
        <end position="196"/>
    </location>
</feature>
<protein>
    <recommendedName>
        <fullName evidence="5">ABC transporter permease</fullName>
    </recommendedName>
</protein>
<dbReference type="Proteomes" id="UP001519287">
    <property type="component" value="Unassembled WGS sequence"/>
</dbReference>
<dbReference type="EMBL" id="JAGGLB010000029">
    <property type="protein sequence ID" value="MBP1994949.1"/>
    <property type="molecule type" value="Genomic_DNA"/>
</dbReference>
<dbReference type="RefSeq" id="WP_209976772.1">
    <property type="nucleotide sequence ID" value="NZ_JAGGLB010000029.1"/>
</dbReference>
<evidence type="ECO:0000256" key="1">
    <source>
        <dbReference type="SAM" id="MobiDB-lite"/>
    </source>
</evidence>
<organism evidence="3 4">
    <name type="scientific">Paenibacillus eucommiae</name>
    <dbReference type="NCBI Taxonomy" id="1355755"/>
    <lineage>
        <taxon>Bacteria</taxon>
        <taxon>Bacillati</taxon>
        <taxon>Bacillota</taxon>
        <taxon>Bacilli</taxon>
        <taxon>Bacillales</taxon>
        <taxon>Paenibacillaceae</taxon>
        <taxon>Paenibacillus</taxon>
    </lineage>
</organism>
<name>A0ABS4J874_9BACL</name>
<keyword evidence="4" id="KW-1185">Reference proteome</keyword>
<gene>
    <name evidence="3" type="ORF">J2Z66_006590</name>
</gene>